<dbReference type="GO" id="GO:0000030">
    <property type="term" value="F:mannosyltransferase activity"/>
    <property type="evidence" value="ECO:0007669"/>
    <property type="project" value="TreeGrafter"/>
</dbReference>
<dbReference type="PANTHER" id="PTHR32385">
    <property type="entry name" value="MANNOSYL PHOSPHORYLINOSITOL CERAMIDE SYNTHASE"/>
    <property type="match status" value="1"/>
</dbReference>
<dbReference type="SUPFAM" id="SSF53448">
    <property type="entry name" value="Nucleotide-diphospho-sugar transferases"/>
    <property type="match status" value="1"/>
</dbReference>
<comment type="caution">
    <text evidence="3">The sequence shown here is derived from an EMBL/GenBank/DDBJ whole genome shotgun (WGS) entry which is preliminary data.</text>
</comment>
<dbReference type="OrthoDB" id="551949at2759"/>
<organism evidence="3 4">
    <name type="scientific">Chlamydomonas incerta</name>
    <dbReference type="NCBI Taxonomy" id="51695"/>
    <lineage>
        <taxon>Eukaryota</taxon>
        <taxon>Viridiplantae</taxon>
        <taxon>Chlorophyta</taxon>
        <taxon>core chlorophytes</taxon>
        <taxon>Chlorophyceae</taxon>
        <taxon>CS clade</taxon>
        <taxon>Chlamydomonadales</taxon>
        <taxon>Chlamydomonadaceae</taxon>
        <taxon>Chlamydomonas</taxon>
    </lineage>
</organism>
<keyword evidence="1" id="KW-0808">Transferase</keyword>
<dbReference type="InterPro" id="IPR007577">
    <property type="entry name" value="GlycoTrfase_DXD_sugar-bd_CS"/>
</dbReference>
<dbReference type="Gene3D" id="3.90.550.20">
    <property type="match status" value="1"/>
</dbReference>
<reference evidence="3" key="1">
    <citation type="journal article" date="2020" name="bioRxiv">
        <title>Comparative genomics of Chlamydomonas.</title>
        <authorList>
            <person name="Craig R.J."/>
            <person name="Hasan A.R."/>
            <person name="Ness R.W."/>
            <person name="Keightley P.D."/>
        </authorList>
    </citation>
    <scope>NUCLEOTIDE SEQUENCE</scope>
    <source>
        <strain evidence="3">SAG 7.73</strain>
    </source>
</reference>
<proteinExistence type="predicted"/>
<dbReference type="PANTHER" id="PTHR32385:SF23">
    <property type="entry name" value="NUCLEOTIDE-DIPHOSPHO-SUGAR TRANSFERASE"/>
    <property type="match status" value="1"/>
</dbReference>
<dbReference type="InterPro" id="IPR051706">
    <property type="entry name" value="Glycosyltransferase_domain"/>
</dbReference>
<sequence>MFWDDEKLLNFIKTEFAWYYPKWAEIEPFIKKLDTSRYMLMHFYGGIYLDVDVECVTPFDSLATPLPKHAAWMGDYPEPMFLMSSARATFWLYALDRISRVWRHHDAWHSTGPQGLNSAAVDWVRRWGVGVLVPYLTARAEPAFTEFIKTKNNTVPWYQLSDRVMRLSPPAPGDPPLPAIWYSGTGIGRLAQLGEAGVQALPAIPRSNFSALKPEMSIGFVANELLDPPGCGGAQLEACKQSWCNATWPQAYVVHHCMNTWRGRIGTTRRQLLAAQAGGGGGAGAGGGAEGAGLGAAVEGWAQPEDLEAALELEAVHGTLRRRLGRLEGGEEAAAVRQQQQQQQEGGMGAGLQWAAEERRVYGEAGTAWRRRAVELEVGAGAEGAGVRAGAAEGGAGWGMAAEERRVLGAQATAWRRQAVVVEVGGVVEAAGAGVQEGGRDRLARARRERRQRP</sequence>
<dbReference type="GO" id="GO:0051999">
    <property type="term" value="P:mannosyl-inositol phosphorylceramide biosynthetic process"/>
    <property type="evidence" value="ECO:0007669"/>
    <property type="project" value="TreeGrafter"/>
</dbReference>
<accession>A0A835SE65</accession>
<dbReference type="GO" id="GO:0016020">
    <property type="term" value="C:membrane"/>
    <property type="evidence" value="ECO:0007669"/>
    <property type="project" value="GOC"/>
</dbReference>
<evidence type="ECO:0000256" key="2">
    <source>
        <dbReference type="SAM" id="MobiDB-lite"/>
    </source>
</evidence>
<dbReference type="InterPro" id="IPR029044">
    <property type="entry name" value="Nucleotide-diphossugar_trans"/>
</dbReference>
<keyword evidence="4" id="KW-1185">Reference proteome</keyword>
<evidence type="ECO:0000313" key="3">
    <source>
        <dbReference type="EMBL" id="KAG2423901.1"/>
    </source>
</evidence>
<name>A0A835SE65_CHLIN</name>
<evidence type="ECO:0000256" key="1">
    <source>
        <dbReference type="ARBA" id="ARBA00022679"/>
    </source>
</evidence>
<feature type="region of interest" description="Disordered" evidence="2">
    <location>
        <begin position="435"/>
        <end position="454"/>
    </location>
</feature>
<protein>
    <submittedName>
        <fullName evidence="3">Uncharacterized protein</fullName>
    </submittedName>
</protein>
<dbReference type="Pfam" id="PF04488">
    <property type="entry name" value="Gly_transf_sug"/>
    <property type="match status" value="1"/>
</dbReference>
<evidence type="ECO:0000313" key="4">
    <source>
        <dbReference type="Proteomes" id="UP000650467"/>
    </source>
</evidence>
<gene>
    <name evidence="3" type="ORF">HXX76_014954</name>
</gene>
<dbReference type="Proteomes" id="UP000650467">
    <property type="component" value="Unassembled WGS sequence"/>
</dbReference>
<dbReference type="EMBL" id="JAEHOC010000072">
    <property type="protein sequence ID" value="KAG2423901.1"/>
    <property type="molecule type" value="Genomic_DNA"/>
</dbReference>
<dbReference type="AlphaFoldDB" id="A0A835SE65"/>